<dbReference type="CDD" id="cd04301">
    <property type="entry name" value="NAT_SF"/>
    <property type="match status" value="1"/>
</dbReference>
<proteinExistence type="predicted"/>
<organism evidence="2 3">
    <name type="scientific">Rotaria sordida</name>
    <dbReference type="NCBI Taxonomy" id="392033"/>
    <lineage>
        <taxon>Eukaryota</taxon>
        <taxon>Metazoa</taxon>
        <taxon>Spiralia</taxon>
        <taxon>Gnathifera</taxon>
        <taxon>Rotifera</taxon>
        <taxon>Eurotatoria</taxon>
        <taxon>Bdelloidea</taxon>
        <taxon>Philodinida</taxon>
        <taxon>Philodinidae</taxon>
        <taxon>Rotaria</taxon>
    </lineage>
</organism>
<dbReference type="InterPro" id="IPR000182">
    <property type="entry name" value="GNAT_dom"/>
</dbReference>
<dbReference type="EMBL" id="CAJOAX010003144">
    <property type="protein sequence ID" value="CAF3838584.1"/>
    <property type="molecule type" value="Genomic_DNA"/>
</dbReference>
<accession>A0A819DMZ0</accession>
<reference evidence="2" key="1">
    <citation type="submission" date="2021-02" db="EMBL/GenBank/DDBJ databases">
        <authorList>
            <person name="Nowell W R."/>
        </authorList>
    </citation>
    <scope>NUCLEOTIDE SEQUENCE</scope>
</reference>
<dbReference type="InterPro" id="IPR016181">
    <property type="entry name" value="Acyl_CoA_acyltransferase"/>
</dbReference>
<dbReference type="AlphaFoldDB" id="A0A819DMZ0"/>
<evidence type="ECO:0000313" key="2">
    <source>
        <dbReference type="EMBL" id="CAF3838584.1"/>
    </source>
</evidence>
<dbReference type="SUPFAM" id="SSF55729">
    <property type="entry name" value="Acyl-CoA N-acyltransferases (Nat)"/>
    <property type="match status" value="1"/>
</dbReference>
<dbReference type="GO" id="GO:0016747">
    <property type="term" value="F:acyltransferase activity, transferring groups other than amino-acyl groups"/>
    <property type="evidence" value="ECO:0007669"/>
    <property type="project" value="InterPro"/>
</dbReference>
<dbReference type="Pfam" id="PF00583">
    <property type="entry name" value="Acetyltransf_1"/>
    <property type="match status" value="1"/>
</dbReference>
<protein>
    <recommendedName>
        <fullName evidence="1">N-acetyltransferase domain-containing protein</fullName>
    </recommendedName>
</protein>
<sequence length="112" mass="12885">MTKNTHIGCCIPLQHDTEVKKTHLGMLTVRPDLQTRGYGKFIISVAENFARPHWHAELIEMSVLIQRTELVAYYIRRGYIDTGRRQPFSPDDSRFGIAKKNDLELCILAKSL</sequence>
<dbReference type="Proteomes" id="UP000663823">
    <property type="component" value="Unassembled WGS sequence"/>
</dbReference>
<evidence type="ECO:0000313" key="3">
    <source>
        <dbReference type="Proteomes" id="UP000663823"/>
    </source>
</evidence>
<comment type="caution">
    <text evidence="2">The sequence shown here is derived from an EMBL/GenBank/DDBJ whole genome shotgun (WGS) entry which is preliminary data.</text>
</comment>
<name>A0A819DMZ0_9BILA</name>
<dbReference type="Gene3D" id="3.40.630.30">
    <property type="match status" value="1"/>
</dbReference>
<gene>
    <name evidence="2" type="ORF">OTI717_LOCUS20439</name>
</gene>
<feature type="domain" description="N-acetyltransferase" evidence="1">
    <location>
        <begin position="7"/>
        <end position="79"/>
    </location>
</feature>
<evidence type="ECO:0000259" key="1">
    <source>
        <dbReference type="Pfam" id="PF00583"/>
    </source>
</evidence>